<feature type="domain" description="TF-B3" evidence="8">
    <location>
        <begin position="154"/>
        <end position="250"/>
    </location>
</feature>
<dbReference type="SUPFAM" id="SSF101936">
    <property type="entry name" value="DNA-binding pseudobarrel domain"/>
    <property type="match status" value="2"/>
</dbReference>
<dbReference type="Pfam" id="PF02362">
    <property type="entry name" value="B3"/>
    <property type="match status" value="2"/>
</dbReference>
<name>A0ABM3R7W3_SPIOL</name>
<dbReference type="Proteomes" id="UP000813463">
    <property type="component" value="Chromosome 1"/>
</dbReference>
<evidence type="ECO:0000259" key="8">
    <source>
        <dbReference type="PROSITE" id="PS50863"/>
    </source>
</evidence>
<dbReference type="SMART" id="SM01019">
    <property type="entry name" value="B3"/>
    <property type="match status" value="2"/>
</dbReference>
<keyword evidence="5" id="KW-0804">Transcription</keyword>
<dbReference type="GeneID" id="130467260"/>
<evidence type="ECO:0000256" key="4">
    <source>
        <dbReference type="ARBA" id="ARBA00023125"/>
    </source>
</evidence>
<evidence type="ECO:0000256" key="7">
    <source>
        <dbReference type="SAM" id="MobiDB-lite"/>
    </source>
</evidence>
<evidence type="ECO:0000256" key="3">
    <source>
        <dbReference type="ARBA" id="ARBA00023015"/>
    </source>
</evidence>
<comment type="subcellular location">
    <subcellularLocation>
        <location evidence="1">Nucleus</location>
    </subcellularLocation>
</comment>
<reference evidence="10" key="2">
    <citation type="submission" date="2025-08" db="UniProtKB">
        <authorList>
            <consortium name="RefSeq"/>
        </authorList>
    </citation>
    <scope>IDENTIFICATION</scope>
    <source>
        <tissue evidence="10">Leaf</tissue>
    </source>
</reference>
<dbReference type="CDD" id="cd10017">
    <property type="entry name" value="B3_DNA"/>
    <property type="match status" value="2"/>
</dbReference>
<keyword evidence="4" id="KW-0238">DNA-binding</keyword>
<evidence type="ECO:0000256" key="1">
    <source>
        <dbReference type="ARBA" id="ARBA00004123"/>
    </source>
</evidence>
<dbReference type="InterPro" id="IPR003340">
    <property type="entry name" value="B3_DNA-bd"/>
</dbReference>
<dbReference type="PROSITE" id="PS50863">
    <property type="entry name" value="B3"/>
    <property type="match status" value="2"/>
</dbReference>
<keyword evidence="9" id="KW-1185">Reference proteome</keyword>
<gene>
    <name evidence="10" type="primary">LOC130467260</name>
</gene>
<protein>
    <submittedName>
        <fullName evidence="10">B3 domain-containing protein REM14</fullName>
    </submittedName>
</protein>
<dbReference type="InterPro" id="IPR015300">
    <property type="entry name" value="DNA-bd_pseudobarrel_sf"/>
</dbReference>
<feature type="compositionally biased region" description="Basic residues" evidence="7">
    <location>
        <begin position="121"/>
        <end position="130"/>
    </location>
</feature>
<accession>A0ABM3R7W3</accession>
<sequence>MSSSSKLDNARFMQPLLPTFLKSFSIPKAFLEKELKGYKPIESVVLTTDYQPHRHWLVKVEGGRAFKEGWNEFCSHYGLKAGDFLVFAHQLNLMFQVSVFDPLTACHRSFSSSNHIIGSNTKRRGSKKLRSSYEISGKRRSSKANPSVKDQQLSCRITLSFYAFTSTNVYLPKWFVRESGLENRCCVIKLIGGEGKAWEVKLRYRKYDSQAFIKGGWKEFQAANSLRPRDIICFQLLERGRWPIMNCYRESKS</sequence>
<reference evidence="9" key="1">
    <citation type="journal article" date="2021" name="Nat. Commun.">
        <title>Genomic analyses provide insights into spinach domestication and the genetic basis of agronomic traits.</title>
        <authorList>
            <person name="Cai X."/>
            <person name="Sun X."/>
            <person name="Xu C."/>
            <person name="Sun H."/>
            <person name="Wang X."/>
            <person name="Ge C."/>
            <person name="Zhang Z."/>
            <person name="Wang Q."/>
            <person name="Fei Z."/>
            <person name="Jiao C."/>
            <person name="Wang Q."/>
        </authorList>
    </citation>
    <scope>NUCLEOTIDE SEQUENCE [LARGE SCALE GENOMIC DNA]</scope>
    <source>
        <strain evidence="9">cv. Varoflay</strain>
    </source>
</reference>
<dbReference type="PANTHER" id="PTHR31674">
    <property type="entry name" value="B3 DOMAIN-CONTAINING PROTEIN REM-LIKE 3-RELATED"/>
    <property type="match status" value="1"/>
</dbReference>
<evidence type="ECO:0000313" key="9">
    <source>
        <dbReference type="Proteomes" id="UP000813463"/>
    </source>
</evidence>
<evidence type="ECO:0000256" key="6">
    <source>
        <dbReference type="ARBA" id="ARBA00023242"/>
    </source>
</evidence>
<dbReference type="InterPro" id="IPR039218">
    <property type="entry name" value="REM_fam"/>
</dbReference>
<proteinExistence type="predicted"/>
<dbReference type="Gene3D" id="2.40.330.10">
    <property type="entry name" value="DNA-binding pseudobarrel domain"/>
    <property type="match status" value="2"/>
</dbReference>
<dbReference type="RefSeq" id="XP_056691700.1">
    <property type="nucleotide sequence ID" value="XM_056835722.1"/>
</dbReference>
<feature type="domain" description="TF-B3" evidence="8">
    <location>
        <begin position="9"/>
        <end position="103"/>
    </location>
</feature>
<keyword evidence="6" id="KW-0539">Nucleus</keyword>
<evidence type="ECO:0000256" key="5">
    <source>
        <dbReference type="ARBA" id="ARBA00023163"/>
    </source>
</evidence>
<evidence type="ECO:0000313" key="10">
    <source>
        <dbReference type="RefSeq" id="XP_056691700.1"/>
    </source>
</evidence>
<feature type="region of interest" description="Disordered" evidence="7">
    <location>
        <begin position="117"/>
        <end position="147"/>
    </location>
</feature>
<evidence type="ECO:0000256" key="2">
    <source>
        <dbReference type="ARBA" id="ARBA00022737"/>
    </source>
</evidence>
<organism evidence="9 10">
    <name type="scientific">Spinacia oleracea</name>
    <name type="common">Spinach</name>
    <dbReference type="NCBI Taxonomy" id="3562"/>
    <lineage>
        <taxon>Eukaryota</taxon>
        <taxon>Viridiplantae</taxon>
        <taxon>Streptophyta</taxon>
        <taxon>Embryophyta</taxon>
        <taxon>Tracheophyta</taxon>
        <taxon>Spermatophyta</taxon>
        <taxon>Magnoliopsida</taxon>
        <taxon>eudicotyledons</taxon>
        <taxon>Gunneridae</taxon>
        <taxon>Pentapetalae</taxon>
        <taxon>Caryophyllales</taxon>
        <taxon>Chenopodiaceae</taxon>
        <taxon>Chenopodioideae</taxon>
        <taxon>Anserineae</taxon>
        <taxon>Spinacia</taxon>
    </lineage>
</organism>
<dbReference type="PANTHER" id="PTHR31674:SF62">
    <property type="entry name" value="B3 DOMAIN-CONTAINING PROTEIN REM14-RELATED"/>
    <property type="match status" value="1"/>
</dbReference>
<keyword evidence="2" id="KW-0677">Repeat</keyword>
<keyword evidence="3" id="KW-0805">Transcription regulation</keyword>